<comment type="caution">
    <text evidence="2">The sequence shown here is derived from an EMBL/GenBank/DDBJ whole genome shotgun (WGS) entry which is preliminary data.</text>
</comment>
<dbReference type="EMBL" id="JAGKQM010000013">
    <property type="protein sequence ID" value="KAH0888986.1"/>
    <property type="molecule type" value="Genomic_DNA"/>
</dbReference>
<reference evidence="2 3" key="1">
    <citation type="submission" date="2021-05" db="EMBL/GenBank/DDBJ databases">
        <title>Genome Assembly of Synthetic Allotetraploid Brassica napus Reveals Homoeologous Exchanges between Subgenomes.</title>
        <authorList>
            <person name="Davis J.T."/>
        </authorList>
    </citation>
    <scope>NUCLEOTIDE SEQUENCE [LARGE SCALE GENOMIC DNA]</scope>
    <source>
        <strain evidence="3">cv. Da-Ae</strain>
        <tissue evidence="2">Seedling</tissue>
    </source>
</reference>
<evidence type="ECO:0000313" key="2">
    <source>
        <dbReference type="EMBL" id="KAH0888986.1"/>
    </source>
</evidence>
<dbReference type="Gene3D" id="3.80.10.10">
    <property type="entry name" value="Ribonuclease Inhibitor"/>
    <property type="match status" value="1"/>
</dbReference>
<dbReference type="InterPro" id="IPR032675">
    <property type="entry name" value="LRR_dom_sf"/>
</dbReference>
<evidence type="ECO:0000256" key="1">
    <source>
        <dbReference type="SAM" id="Phobius"/>
    </source>
</evidence>
<dbReference type="Proteomes" id="UP000824890">
    <property type="component" value="Unassembled WGS sequence"/>
</dbReference>
<feature type="transmembrane region" description="Helical" evidence="1">
    <location>
        <begin position="43"/>
        <end position="64"/>
    </location>
</feature>
<keyword evidence="1" id="KW-1133">Transmembrane helix</keyword>
<dbReference type="SUPFAM" id="SSF52047">
    <property type="entry name" value="RNI-like"/>
    <property type="match status" value="1"/>
</dbReference>
<proteinExistence type="predicted"/>
<keyword evidence="1" id="KW-0472">Membrane</keyword>
<sequence>MYGSITPRTSFIGSTTLHVCSCKIYSNDIDKYRGFRLVMVFEYGAIAMILILRLVGYIGGDVLLSGNWRRKIQAVKVESEAYSPLKITAKRAKRINANPWHRRSSYLQRRLTINRFYQIEQRDRREQTNPYDSSPDFGVFLLLELGSCTKVQSFSHQLTHFTTLTYLNLSSNDFEAIPESITELTSLGTLCLNNCKKLKSVEDLPQSLEHLYAHGCNSLENVILSLNHSIKHLHLSHCFSLQQDEQLITQFLNNGYSEDLSSVQLSICLPGARIPRYFENQSSRRYTKISLSPISCEEDDELIQMNLRPNLYRESEIEEEETMASRHLVIIQVASIVNTERIEELRLESHLQFPDEFRRFRRRDVSRERERREKRRRRDTPLFCPLTSLQVVTRDASS</sequence>
<protein>
    <submittedName>
        <fullName evidence="2">Uncharacterized protein</fullName>
    </submittedName>
</protein>
<dbReference type="PANTHER" id="PTHR47186">
    <property type="entry name" value="LEUCINE-RICH REPEAT-CONTAINING PROTEIN 57"/>
    <property type="match status" value="1"/>
</dbReference>
<keyword evidence="1" id="KW-0812">Transmembrane</keyword>
<organism evidence="2 3">
    <name type="scientific">Brassica napus</name>
    <name type="common">Rape</name>
    <dbReference type="NCBI Taxonomy" id="3708"/>
    <lineage>
        <taxon>Eukaryota</taxon>
        <taxon>Viridiplantae</taxon>
        <taxon>Streptophyta</taxon>
        <taxon>Embryophyta</taxon>
        <taxon>Tracheophyta</taxon>
        <taxon>Spermatophyta</taxon>
        <taxon>Magnoliopsida</taxon>
        <taxon>eudicotyledons</taxon>
        <taxon>Gunneridae</taxon>
        <taxon>Pentapetalae</taxon>
        <taxon>rosids</taxon>
        <taxon>malvids</taxon>
        <taxon>Brassicales</taxon>
        <taxon>Brassicaceae</taxon>
        <taxon>Brassiceae</taxon>
        <taxon>Brassica</taxon>
    </lineage>
</organism>
<name>A0ABQ8A8Z7_BRANA</name>
<dbReference type="PANTHER" id="PTHR47186:SF3">
    <property type="entry name" value="OS09G0267800 PROTEIN"/>
    <property type="match status" value="1"/>
</dbReference>
<evidence type="ECO:0000313" key="3">
    <source>
        <dbReference type="Proteomes" id="UP000824890"/>
    </source>
</evidence>
<accession>A0ABQ8A8Z7</accession>
<keyword evidence="3" id="KW-1185">Reference proteome</keyword>
<gene>
    <name evidence="2" type="ORF">HID58_051415</name>
</gene>